<dbReference type="EMBL" id="JANCMW010000010">
    <property type="protein sequence ID" value="MDF0751564.1"/>
    <property type="molecule type" value="Genomic_DNA"/>
</dbReference>
<evidence type="ECO:0000313" key="3">
    <source>
        <dbReference type="Proteomes" id="UP001143391"/>
    </source>
</evidence>
<dbReference type="RefSeq" id="WP_275707974.1">
    <property type="nucleotide sequence ID" value="NZ_JANCMW010000010.1"/>
</dbReference>
<name>A0ABT5YDB7_9GAMM</name>
<evidence type="ECO:0000256" key="1">
    <source>
        <dbReference type="SAM" id="SignalP"/>
    </source>
</evidence>
<keyword evidence="1" id="KW-0732">Signal</keyword>
<reference evidence="2" key="1">
    <citation type="submission" date="2022-07" db="EMBL/GenBank/DDBJ databases">
        <title>Marinobacter iranensis a new bacterium isolate from a hipersaline lake in Iran.</title>
        <authorList>
            <person name="Mohammad A.M.A."/>
            <person name="Cristina S.-P."/>
            <person name="Antonio V."/>
        </authorList>
    </citation>
    <scope>NUCLEOTIDE SEQUENCE</scope>
    <source>
        <strain evidence="2">71-i</strain>
    </source>
</reference>
<dbReference type="Proteomes" id="UP001143391">
    <property type="component" value="Unassembled WGS sequence"/>
</dbReference>
<proteinExistence type="predicted"/>
<dbReference type="Pfam" id="PF11376">
    <property type="entry name" value="DUF3179"/>
    <property type="match status" value="1"/>
</dbReference>
<keyword evidence="3" id="KW-1185">Reference proteome</keyword>
<accession>A0ABT5YDB7</accession>
<protein>
    <submittedName>
        <fullName evidence="2">DUF3179 domain-containing protein</fullName>
    </submittedName>
</protein>
<sequence length="314" mass="35522">MTMQNRVFFMLSVLLLVAARPGLAQEKNGFDLSNALIPVDDIHSGGPPRDGIPSIDNPKFEPADGALPWRDDDLVMTYDQGQERYAFPIGILNWHEIVNHESGGEPVLITFCPLCGTGMAFDPMVDGRHLTFGVSGLLYNSDLLMYDHQTESLWSQIEGRAISGPLAGTELEPVAIRHEQWRKWRGRVGDNGRVLSTDTGHRRNYRQSPYGDYDHSERLYFPVSSTSRKYHPKTWVLGWTHNGESKAWPFPELANHGDRILEDQIGGKKVSVHFDADVPSAELRDESGKLLPATRAFWFAWYTFHPETRIFEAD</sequence>
<comment type="caution">
    <text evidence="2">The sequence shown here is derived from an EMBL/GenBank/DDBJ whole genome shotgun (WGS) entry which is preliminary data.</text>
</comment>
<feature type="signal peptide" evidence="1">
    <location>
        <begin position="1"/>
        <end position="24"/>
    </location>
</feature>
<evidence type="ECO:0000313" key="2">
    <source>
        <dbReference type="EMBL" id="MDF0751564.1"/>
    </source>
</evidence>
<organism evidence="2 3">
    <name type="scientific">Marinobacter iranensis</name>
    <dbReference type="NCBI Taxonomy" id="2962607"/>
    <lineage>
        <taxon>Bacteria</taxon>
        <taxon>Pseudomonadati</taxon>
        <taxon>Pseudomonadota</taxon>
        <taxon>Gammaproteobacteria</taxon>
        <taxon>Pseudomonadales</taxon>
        <taxon>Marinobacteraceae</taxon>
        <taxon>Marinobacter</taxon>
    </lineage>
</organism>
<feature type="chain" id="PRO_5046902098" evidence="1">
    <location>
        <begin position="25"/>
        <end position="314"/>
    </location>
</feature>
<dbReference type="InterPro" id="IPR021516">
    <property type="entry name" value="DUF3179"/>
</dbReference>
<gene>
    <name evidence="2" type="ORF">NLU14_15155</name>
</gene>